<keyword evidence="3" id="KW-1185">Reference proteome</keyword>
<name>A0A8J5L4B8_ZINOF</name>
<sequence length="130" mass="14494">MDPFVWTLCTGVEEENQIPSIELLKTIHPSESSVEVVLIDRQHDPDLRHLETIVNGLSCSCPTAKDMVDQLAKLVCTQMGGIAFNGEDALLHCWKDWSEVIKASSCTVVPPMGKLSFGLYRHRALLFKVI</sequence>
<evidence type="ECO:0000259" key="1">
    <source>
        <dbReference type="Pfam" id="PF14381"/>
    </source>
</evidence>
<reference evidence="2 3" key="1">
    <citation type="submission" date="2020-08" db="EMBL/GenBank/DDBJ databases">
        <title>Plant Genome Project.</title>
        <authorList>
            <person name="Zhang R.-G."/>
        </authorList>
    </citation>
    <scope>NUCLEOTIDE SEQUENCE [LARGE SCALE GENOMIC DNA]</scope>
    <source>
        <tissue evidence="2">Rhizome</tissue>
    </source>
</reference>
<dbReference type="Proteomes" id="UP000734854">
    <property type="component" value="Unassembled WGS sequence"/>
</dbReference>
<protein>
    <recommendedName>
        <fullName evidence="1">EDR1/CTR1/ARMC3-like peptidase-like domain-containing protein</fullName>
    </recommendedName>
</protein>
<dbReference type="InterPro" id="IPR055164">
    <property type="entry name" value="EDR1/CTR1/ARMC3-like_pept-like"/>
</dbReference>
<dbReference type="AlphaFoldDB" id="A0A8J5L4B8"/>
<feature type="domain" description="EDR1/CTR1/ARMC3-like peptidase-like" evidence="1">
    <location>
        <begin position="8"/>
        <end position="129"/>
    </location>
</feature>
<evidence type="ECO:0000313" key="3">
    <source>
        <dbReference type="Proteomes" id="UP000734854"/>
    </source>
</evidence>
<dbReference type="EMBL" id="JACMSC010000011">
    <property type="protein sequence ID" value="KAG6500456.1"/>
    <property type="molecule type" value="Genomic_DNA"/>
</dbReference>
<evidence type="ECO:0000313" key="2">
    <source>
        <dbReference type="EMBL" id="KAG6500456.1"/>
    </source>
</evidence>
<gene>
    <name evidence="2" type="ORF">ZIOFF_040301</name>
</gene>
<organism evidence="2 3">
    <name type="scientific">Zingiber officinale</name>
    <name type="common">Ginger</name>
    <name type="synonym">Amomum zingiber</name>
    <dbReference type="NCBI Taxonomy" id="94328"/>
    <lineage>
        <taxon>Eukaryota</taxon>
        <taxon>Viridiplantae</taxon>
        <taxon>Streptophyta</taxon>
        <taxon>Embryophyta</taxon>
        <taxon>Tracheophyta</taxon>
        <taxon>Spermatophyta</taxon>
        <taxon>Magnoliopsida</taxon>
        <taxon>Liliopsida</taxon>
        <taxon>Zingiberales</taxon>
        <taxon>Zingiberaceae</taxon>
        <taxon>Zingiber</taxon>
    </lineage>
</organism>
<accession>A0A8J5L4B8</accession>
<proteinExistence type="predicted"/>
<comment type="caution">
    <text evidence="2">The sequence shown here is derived from an EMBL/GenBank/DDBJ whole genome shotgun (WGS) entry which is preliminary data.</text>
</comment>
<dbReference type="Pfam" id="PF14381">
    <property type="entry name" value="EDR1_CTR1_ARMC3_pept"/>
    <property type="match status" value="1"/>
</dbReference>